<feature type="compositionally biased region" description="Acidic residues" evidence="1">
    <location>
        <begin position="287"/>
        <end position="306"/>
    </location>
</feature>
<sequence length="569" mass="64120">MFSRELVPDDHVTAKMAVSSEAEEEAVVYLVVSGIPSELRSAQLRNYFSQFREQRDCGFLCFHYRHRPERAPPQAAPDCTPTPIRQGLAQTSLNDAGALSTQDSNPTRTRTCCCVVSVRGAAQAQRFLRMYSGRRWLDSQGTWLPGRCFIRRLRLPTEASGLGSFPFKTRKELQSRQAKSETFTLADLRQLPELNPPVLMPNGNVGTPLRVFLELIRACRLPPRIITQLQLQFPKTGSSRRYGNVPFTYEDSETVEQEEFVYTAEGEEIPQGSCLADIPSNSRKEPEEEEEEEEESHSDDDDDRGEEWERHVALHEDVTGQERTSERLFEEEIELKWEKGGSGLVFYTDAQFWQEEEGDFDEQTADDWDVDMSVYYDTDGGDKDARDSVQMRLEQRLRDGQEAGSVIRHQVGTFERHTKVSIVPSPLTPFFSFFTPIPSPAPTGAPCLESSLFPLQGIGRKVLERQGWAEGQGLGSQCSGVPDALDNDGQHPRCKRGLGYHGEKLQPFGQPKRPRGTGLGLISTIYDEPLPQDQGESLLRRQPPTSMKFRTEAFVRSSSCALNSLSEPE</sequence>
<dbReference type="GO" id="GO:0003676">
    <property type="term" value="F:nucleic acid binding"/>
    <property type="evidence" value="ECO:0007669"/>
    <property type="project" value="InterPro"/>
</dbReference>
<evidence type="ECO:0000259" key="2">
    <source>
        <dbReference type="PROSITE" id="PS50174"/>
    </source>
</evidence>
<feature type="domain" description="G-patch" evidence="2">
    <location>
        <begin position="455"/>
        <end position="503"/>
    </location>
</feature>
<reference evidence="3" key="2">
    <citation type="submission" date="2025-08" db="UniProtKB">
        <authorList>
            <consortium name="Ensembl"/>
        </authorList>
    </citation>
    <scope>IDENTIFICATION</scope>
</reference>
<dbReference type="InterPro" id="IPR040341">
    <property type="entry name" value="GPATCH3"/>
</dbReference>
<keyword evidence="4" id="KW-1185">Reference proteome</keyword>
<dbReference type="Proteomes" id="UP000314981">
    <property type="component" value="Chromosome 2"/>
</dbReference>
<dbReference type="STRING" id="30522.A0A4W2EDC9"/>
<accession>A0A4W2EDC9</accession>
<evidence type="ECO:0000313" key="3">
    <source>
        <dbReference type="Ensembl" id="ENSBIXP00000037535.1"/>
    </source>
</evidence>
<reference evidence="3 4" key="1">
    <citation type="submission" date="2018-11" db="EMBL/GenBank/DDBJ databases">
        <title>Haplotype-resolved cattle genomes.</title>
        <authorList>
            <person name="Low W.Y."/>
            <person name="Tearle R."/>
            <person name="Bickhart D.M."/>
            <person name="Rosen B.D."/>
            <person name="Koren S."/>
            <person name="Rhie A."/>
            <person name="Hiendleder S."/>
            <person name="Phillippy A.M."/>
            <person name="Smith T.P.L."/>
            <person name="Williams J.L."/>
        </authorList>
    </citation>
    <scope>NUCLEOTIDE SEQUENCE [LARGE SCALE GENOMIC DNA]</scope>
</reference>
<dbReference type="GO" id="GO:0032480">
    <property type="term" value="P:negative regulation of type I interferon production"/>
    <property type="evidence" value="ECO:0007669"/>
    <property type="project" value="InterPro"/>
</dbReference>
<dbReference type="SMART" id="SM00443">
    <property type="entry name" value="G_patch"/>
    <property type="match status" value="1"/>
</dbReference>
<evidence type="ECO:0000256" key="1">
    <source>
        <dbReference type="SAM" id="MobiDB-lite"/>
    </source>
</evidence>
<dbReference type="OMA" id="GGFHCFH"/>
<dbReference type="Pfam" id="PF01585">
    <property type="entry name" value="G-patch"/>
    <property type="match status" value="1"/>
</dbReference>
<protein>
    <recommendedName>
        <fullName evidence="2">G-patch domain-containing protein</fullName>
    </recommendedName>
</protein>
<dbReference type="GO" id="GO:0045893">
    <property type="term" value="P:positive regulation of DNA-templated transcription"/>
    <property type="evidence" value="ECO:0007669"/>
    <property type="project" value="TreeGrafter"/>
</dbReference>
<dbReference type="Ensembl" id="ENSBIXT00000029370.1">
    <property type="protein sequence ID" value="ENSBIXP00000037535.1"/>
    <property type="gene ID" value="ENSBIXG00000021129.1"/>
</dbReference>
<feature type="region of interest" description="Disordered" evidence="1">
    <location>
        <begin position="499"/>
        <end position="521"/>
    </location>
</feature>
<organism evidence="3 4">
    <name type="scientific">Bos indicus x Bos taurus</name>
    <name type="common">Hybrid cattle</name>
    <dbReference type="NCBI Taxonomy" id="30522"/>
    <lineage>
        <taxon>Eukaryota</taxon>
        <taxon>Metazoa</taxon>
        <taxon>Chordata</taxon>
        <taxon>Craniata</taxon>
        <taxon>Vertebrata</taxon>
        <taxon>Euteleostomi</taxon>
        <taxon>Mammalia</taxon>
        <taxon>Eutheria</taxon>
        <taxon>Laurasiatheria</taxon>
        <taxon>Artiodactyla</taxon>
        <taxon>Ruminantia</taxon>
        <taxon>Pecora</taxon>
        <taxon>Bovidae</taxon>
        <taxon>Bovinae</taxon>
        <taxon>Bos</taxon>
    </lineage>
</organism>
<reference evidence="3" key="3">
    <citation type="submission" date="2025-09" db="UniProtKB">
        <authorList>
            <consortium name="Ensembl"/>
        </authorList>
    </citation>
    <scope>IDENTIFICATION</scope>
</reference>
<evidence type="ECO:0000313" key="4">
    <source>
        <dbReference type="Proteomes" id="UP000314981"/>
    </source>
</evidence>
<dbReference type="PROSITE" id="PS50174">
    <property type="entry name" value="G_PATCH"/>
    <property type="match status" value="1"/>
</dbReference>
<dbReference type="PANTHER" id="PTHR14390:SF2">
    <property type="entry name" value="G PATCH DOMAIN-CONTAINING PROTEIN 3"/>
    <property type="match status" value="1"/>
</dbReference>
<dbReference type="GO" id="GO:0039536">
    <property type="term" value="P:negative regulation of RIG-I signaling pathway"/>
    <property type="evidence" value="ECO:0007669"/>
    <property type="project" value="InterPro"/>
</dbReference>
<dbReference type="InterPro" id="IPR000467">
    <property type="entry name" value="G_patch_dom"/>
</dbReference>
<proteinExistence type="predicted"/>
<name>A0A4W2EDC9_BOBOX</name>
<feature type="region of interest" description="Disordered" evidence="1">
    <location>
        <begin position="265"/>
        <end position="307"/>
    </location>
</feature>
<dbReference type="PANTHER" id="PTHR14390">
    <property type="entry name" value="G PATCH DOMAIN CONTAINING PROTEIN 3"/>
    <property type="match status" value="1"/>
</dbReference>
<dbReference type="AlphaFoldDB" id="A0A4W2EDC9"/>